<gene>
    <name evidence="1" type="ORF">ACFQE1_20850</name>
</gene>
<dbReference type="EMBL" id="JBHSWU010001382">
    <property type="protein sequence ID" value="MFC6726774.1"/>
    <property type="molecule type" value="Genomic_DNA"/>
</dbReference>
<dbReference type="AlphaFoldDB" id="A0ABD5S576"/>
<sequence>MASNVFLVPCDADDFDRTVRTAVEVGDLPERPAALDDASAVRLWGVPDGSSNESYFEKMADGDLLLFYRDGEVVGTGRVGRTFEDEDGWVSETFWEDTDASRVFTVEEFAAVSVPTSAVNRLFGYADGYTPQGFMRVADDRVPGRLDAVELAVSEYSEAHA</sequence>
<organism evidence="1 2">
    <name type="scientific">Halobium palmae</name>
    <dbReference type="NCBI Taxonomy" id="1776492"/>
    <lineage>
        <taxon>Archaea</taxon>
        <taxon>Methanobacteriati</taxon>
        <taxon>Methanobacteriota</taxon>
        <taxon>Stenosarchaea group</taxon>
        <taxon>Halobacteria</taxon>
        <taxon>Halobacteriales</taxon>
        <taxon>Haloferacaceae</taxon>
        <taxon>Halobium</taxon>
    </lineage>
</organism>
<protein>
    <submittedName>
        <fullName evidence="1">Uncharacterized protein</fullName>
    </submittedName>
</protein>
<reference evidence="1 2" key="1">
    <citation type="journal article" date="2019" name="Int. J. Syst. Evol. Microbiol.">
        <title>The Global Catalogue of Microorganisms (GCM) 10K type strain sequencing project: providing services to taxonomists for standard genome sequencing and annotation.</title>
        <authorList>
            <consortium name="The Broad Institute Genomics Platform"/>
            <consortium name="The Broad Institute Genome Sequencing Center for Infectious Disease"/>
            <person name="Wu L."/>
            <person name="Ma J."/>
        </authorList>
    </citation>
    <scope>NUCLEOTIDE SEQUENCE [LARGE SCALE GENOMIC DNA]</scope>
    <source>
        <strain evidence="1 2">NBRC 111368</strain>
    </source>
</reference>
<proteinExistence type="predicted"/>
<evidence type="ECO:0000313" key="1">
    <source>
        <dbReference type="EMBL" id="MFC6726774.1"/>
    </source>
</evidence>
<feature type="non-terminal residue" evidence="1">
    <location>
        <position position="161"/>
    </location>
</feature>
<accession>A0ABD5S576</accession>
<keyword evidence="2" id="KW-1185">Reference proteome</keyword>
<comment type="caution">
    <text evidence="1">The sequence shown here is derived from an EMBL/GenBank/DDBJ whole genome shotgun (WGS) entry which is preliminary data.</text>
</comment>
<dbReference type="Proteomes" id="UP001596328">
    <property type="component" value="Unassembled WGS sequence"/>
</dbReference>
<name>A0ABD5S576_9EURY</name>
<evidence type="ECO:0000313" key="2">
    <source>
        <dbReference type="Proteomes" id="UP001596328"/>
    </source>
</evidence>